<keyword evidence="1" id="KW-0134">Cell wall</keyword>
<evidence type="ECO:0000313" key="10">
    <source>
        <dbReference type="Proteomes" id="UP001523216"/>
    </source>
</evidence>
<evidence type="ECO:0000256" key="2">
    <source>
        <dbReference type="ARBA" id="ARBA00022525"/>
    </source>
</evidence>
<keyword evidence="4" id="KW-0572">Peptidoglycan-anchor</keyword>
<feature type="chain" id="PRO_5045488357" description="Gram-positive cocci surface proteins LPxTG domain-containing protein" evidence="7">
    <location>
        <begin position="27"/>
        <end position="368"/>
    </location>
</feature>
<evidence type="ECO:0000256" key="3">
    <source>
        <dbReference type="ARBA" id="ARBA00022729"/>
    </source>
</evidence>
<accession>A0ABT0Y904</accession>
<reference evidence="9 10" key="1">
    <citation type="submission" date="2022-06" db="EMBL/GenBank/DDBJ databases">
        <title>Actinoplanes abujensis sp. nov., isolated from Nigerian arid soil.</title>
        <authorList>
            <person name="Ding P."/>
        </authorList>
    </citation>
    <scope>NUCLEOTIDE SEQUENCE [LARGE SCALE GENOMIC DNA]</scope>
    <source>
        <strain evidence="10">TRM88002</strain>
    </source>
</reference>
<sequence>MILRRIASVLGFTVVLGGVAATPAHAEPVHSGVREIFAPAEFPQGYTWKLTLRADASTTGGDTLPIDPSRLAVKLTIPAGVTYAPGEGESSGPCDLADGVLTCTSTEQPPAGSMFTSLVFPIELLVGQDTPIGTKLPFTLTFDVEGGQEDWPVDNTRSWESTVAGSADMGIAVKDLTVAEEAVTYTVVLHNYGPQTTTKFTYHETFPVTNWHGTGVGPGASCRFTSGKNQCTVRQALAPGQETEIKRTVPIAANSPWRGTKVPVELYVFDSPSNFAGSEWFVNTINPDNDKTSYVADLTGLAPPASPSPSPSPSPTGGTAAPAPGDGDGGGGGGLPITGAATMPLLLGGVLLLVVGAGAVLLGRRRRS</sequence>
<feature type="region of interest" description="Disordered" evidence="5">
    <location>
        <begin position="297"/>
        <end position="335"/>
    </location>
</feature>
<keyword evidence="2" id="KW-0964">Secreted</keyword>
<feature type="signal peptide" evidence="7">
    <location>
        <begin position="1"/>
        <end position="26"/>
    </location>
</feature>
<evidence type="ECO:0000313" key="9">
    <source>
        <dbReference type="EMBL" id="MCM4082525.1"/>
    </source>
</evidence>
<protein>
    <recommendedName>
        <fullName evidence="8">Gram-positive cocci surface proteins LPxTG domain-containing protein</fullName>
    </recommendedName>
</protein>
<keyword evidence="6" id="KW-0812">Transmembrane</keyword>
<feature type="compositionally biased region" description="Pro residues" evidence="5">
    <location>
        <begin position="304"/>
        <end position="314"/>
    </location>
</feature>
<comment type="caution">
    <text evidence="9">The sequence shown here is derived from an EMBL/GenBank/DDBJ whole genome shotgun (WGS) entry which is preliminary data.</text>
</comment>
<dbReference type="InterPro" id="IPR019931">
    <property type="entry name" value="LPXTG_anchor"/>
</dbReference>
<feature type="domain" description="Gram-positive cocci surface proteins LPxTG" evidence="8">
    <location>
        <begin position="335"/>
        <end position="368"/>
    </location>
</feature>
<feature type="compositionally biased region" description="Gly residues" evidence="5">
    <location>
        <begin position="326"/>
        <end position="335"/>
    </location>
</feature>
<proteinExistence type="predicted"/>
<gene>
    <name evidence="9" type="ORF">LXN57_33655</name>
</gene>
<evidence type="ECO:0000256" key="4">
    <source>
        <dbReference type="ARBA" id="ARBA00023088"/>
    </source>
</evidence>
<dbReference type="Proteomes" id="UP001523216">
    <property type="component" value="Unassembled WGS sequence"/>
</dbReference>
<dbReference type="RefSeq" id="WP_251802259.1">
    <property type="nucleotide sequence ID" value="NZ_JAMQOL010000049.1"/>
</dbReference>
<evidence type="ECO:0000256" key="5">
    <source>
        <dbReference type="SAM" id="MobiDB-lite"/>
    </source>
</evidence>
<evidence type="ECO:0000256" key="1">
    <source>
        <dbReference type="ARBA" id="ARBA00022512"/>
    </source>
</evidence>
<keyword evidence="10" id="KW-1185">Reference proteome</keyword>
<feature type="transmembrane region" description="Helical" evidence="6">
    <location>
        <begin position="345"/>
        <end position="363"/>
    </location>
</feature>
<dbReference type="PROSITE" id="PS50847">
    <property type="entry name" value="GRAM_POS_ANCHORING"/>
    <property type="match status" value="1"/>
</dbReference>
<keyword evidence="6" id="KW-0472">Membrane</keyword>
<evidence type="ECO:0000256" key="7">
    <source>
        <dbReference type="SAM" id="SignalP"/>
    </source>
</evidence>
<evidence type="ECO:0000259" key="8">
    <source>
        <dbReference type="PROSITE" id="PS50847"/>
    </source>
</evidence>
<keyword evidence="3 7" id="KW-0732">Signal</keyword>
<organism evidence="9 10">
    <name type="scientific">Paractinoplanes hotanensis</name>
    <dbReference type="NCBI Taxonomy" id="2906497"/>
    <lineage>
        <taxon>Bacteria</taxon>
        <taxon>Bacillati</taxon>
        <taxon>Actinomycetota</taxon>
        <taxon>Actinomycetes</taxon>
        <taxon>Micromonosporales</taxon>
        <taxon>Micromonosporaceae</taxon>
        <taxon>Paractinoplanes</taxon>
    </lineage>
</organism>
<feature type="compositionally biased region" description="Low complexity" evidence="5">
    <location>
        <begin position="315"/>
        <end position="325"/>
    </location>
</feature>
<name>A0ABT0Y904_9ACTN</name>
<evidence type="ECO:0000256" key="6">
    <source>
        <dbReference type="SAM" id="Phobius"/>
    </source>
</evidence>
<dbReference type="EMBL" id="JAMQOL010000049">
    <property type="protein sequence ID" value="MCM4082525.1"/>
    <property type="molecule type" value="Genomic_DNA"/>
</dbReference>
<keyword evidence="6" id="KW-1133">Transmembrane helix</keyword>